<dbReference type="AlphaFoldDB" id="A0A0E9TWI7"/>
<dbReference type="EMBL" id="GBXM01051469">
    <property type="protein sequence ID" value="JAH57108.1"/>
    <property type="molecule type" value="Transcribed_RNA"/>
</dbReference>
<reference evidence="1" key="2">
    <citation type="journal article" date="2015" name="Fish Shellfish Immunol.">
        <title>Early steps in the European eel (Anguilla anguilla)-Vibrio vulnificus interaction in the gills: Role of the RtxA13 toxin.</title>
        <authorList>
            <person name="Callol A."/>
            <person name="Pajuelo D."/>
            <person name="Ebbesson L."/>
            <person name="Teles M."/>
            <person name="MacKenzie S."/>
            <person name="Amaro C."/>
        </authorList>
    </citation>
    <scope>NUCLEOTIDE SEQUENCE</scope>
</reference>
<name>A0A0E9TWI7_ANGAN</name>
<reference evidence="1" key="1">
    <citation type="submission" date="2014-11" db="EMBL/GenBank/DDBJ databases">
        <authorList>
            <person name="Amaro Gonzalez C."/>
        </authorList>
    </citation>
    <scope>NUCLEOTIDE SEQUENCE</scope>
</reference>
<evidence type="ECO:0000313" key="1">
    <source>
        <dbReference type="EMBL" id="JAH57108.1"/>
    </source>
</evidence>
<protein>
    <submittedName>
        <fullName evidence="1">Uncharacterized protein</fullName>
    </submittedName>
</protein>
<proteinExistence type="predicted"/>
<accession>A0A0E9TWI7</accession>
<sequence>MQSTAIIAVYYSYIHLIHIIIN</sequence>
<organism evidence="1">
    <name type="scientific">Anguilla anguilla</name>
    <name type="common">European freshwater eel</name>
    <name type="synonym">Muraena anguilla</name>
    <dbReference type="NCBI Taxonomy" id="7936"/>
    <lineage>
        <taxon>Eukaryota</taxon>
        <taxon>Metazoa</taxon>
        <taxon>Chordata</taxon>
        <taxon>Craniata</taxon>
        <taxon>Vertebrata</taxon>
        <taxon>Euteleostomi</taxon>
        <taxon>Actinopterygii</taxon>
        <taxon>Neopterygii</taxon>
        <taxon>Teleostei</taxon>
        <taxon>Anguilliformes</taxon>
        <taxon>Anguillidae</taxon>
        <taxon>Anguilla</taxon>
    </lineage>
</organism>